<evidence type="ECO:0000259" key="5">
    <source>
        <dbReference type="PROSITE" id="PS50102"/>
    </source>
</evidence>
<feature type="domain" description="RRM" evidence="5">
    <location>
        <begin position="9"/>
        <end position="87"/>
    </location>
</feature>
<evidence type="ECO:0000313" key="7">
    <source>
        <dbReference type="Proteomes" id="UP000499080"/>
    </source>
</evidence>
<name>A0A4Y2AWC3_ARAVE</name>
<evidence type="ECO:0000256" key="1">
    <source>
        <dbReference type="ARBA" id="ARBA00022737"/>
    </source>
</evidence>
<accession>A0A4Y2AWC3</accession>
<dbReference type="SUPFAM" id="SSF54928">
    <property type="entry name" value="RNA-binding domain, RBD"/>
    <property type="match status" value="2"/>
</dbReference>
<dbReference type="PROSITE" id="PS50102">
    <property type="entry name" value="RRM"/>
    <property type="match status" value="3"/>
</dbReference>
<dbReference type="Pfam" id="PF00076">
    <property type="entry name" value="RRM_1"/>
    <property type="match status" value="3"/>
</dbReference>
<evidence type="ECO:0000256" key="4">
    <source>
        <dbReference type="SAM" id="MobiDB-lite"/>
    </source>
</evidence>
<dbReference type="Proteomes" id="UP000499080">
    <property type="component" value="Unassembled WGS sequence"/>
</dbReference>
<protein>
    <submittedName>
        <fullName evidence="6">Polyadenylate-binding protein</fullName>
    </submittedName>
</protein>
<keyword evidence="2 3" id="KW-0694">RNA-binding</keyword>
<dbReference type="OrthoDB" id="6414316at2759"/>
<reference evidence="6 7" key="1">
    <citation type="journal article" date="2019" name="Sci. Rep.">
        <title>Orb-weaving spider Araneus ventricosus genome elucidates the spidroin gene catalogue.</title>
        <authorList>
            <person name="Kono N."/>
            <person name="Nakamura H."/>
            <person name="Ohtoshi R."/>
            <person name="Moran D.A.P."/>
            <person name="Shinohara A."/>
            <person name="Yoshida Y."/>
            <person name="Fujiwara M."/>
            <person name="Mori M."/>
            <person name="Tomita M."/>
            <person name="Arakawa K."/>
        </authorList>
    </citation>
    <scope>NUCLEOTIDE SEQUENCE [LARGE SCALE GENOMIC DNA]</scope>
</reference>
<dbReference type="EMBL" id="BGPR01000036">
    <property type="protein sequence ID" value="GBL84160.1"/>
    <property type="molecule type" value="Genomic_DNA"/>
</dbReference>
<evidence type="ECO:0000313" key="6">
    <source>
        <dbReference type="EMBL" id="GBL84160.1"/>
    </source>
</evidence>
<sequence>MLEDIDNNASLYVGNLHPDCNEATLFGKFSAVGPILGIRICRDTQTAVSLGYAYVNYLKREDAKKALDDLNCDLVDGQPLRIMWADKDLKSKLRVAANLVVKNLPKSIDGKVLKDLFSICGTVLSVKIVTHPNGDSKGYGFVQFENEKSANQAISEMHGAIVHGRKILVSKFIPFEERKIFQEKSFSNNVFVKNLTSPFSSSELEEMCLCFGNIKSVKVVMNEDNKSKGYGFVSFESADAANRAIAELNRVCLNGGRCGIVARPRLWGRRVTGSKPDSTEDPRAGLLHAKSYAVAKHTPAGVAWKLGEGMPAQASSPSSDRGSKLRGPFHNSPRVASKRDVNITKLAIL</sequence>
<keyword evidence="7" id="KW-1185">Reference proteome</keyword>
<dbReference type="SMART" id="SM00360">
    <property type="entry name" value="RRM"/>
    <property type="match status" value="3"/>
</dbReference>
<feature type="region of interest" description="Disordered" evidence="4">
    <location>
        <begin position="309"/>
        <end position="336"/>
    </location>
</feature>
<dbReference type="InterPro" id="IPR035979">
    <property type="entry name" value="RBD_domain_sf"/>
</dbReference>
<evidence type="ECO:0000256" key="3">
    <source>
        <dbReference type="PROSITE-ProRule" id="PRU00176"/>
    </source>
</evidence>
<dbReference type="InterPro" id="IPR003954">
    <property type="entry name" value="RRM_euk-type"/>
</dbReference>
<comment type="caution">
    <text evidence="6">The sequence shown here is derived from an EMBL/GenBank/DDBJ whole genome shotgun (WGS) entry which is preliminary data.</text>
</comment>
<dbReference type="InterPro" id="IPR012677">
    <property type="entry name" value="Nucleotide-bd_a/b_plait_sf"/>
</dbReference>
<dbReference type="InterPro" id="IPR000504">
    <property type="entry name" value="RRM_dom"/>
</dbReference>
<keyword evidence="1" id="KW-0677">Repeat</keyword>
<feature type="domain" description="RRM" evidence="5">
    <location>
        <begin position="188"/>
        <end position="257"/>
    </location>
</feature>
<proteinExistence type="predicted"/>
<organism evidence="6 7">
    <name type="scientific">Araneus ventricosus</name>
    <name type="common">Orbweaver spider</name>
    <name type="synonym">Epeira ventricosa</name>
    <dbReference type="NCBI Taxonomy" id="182803"/>
    <lineage>
        <taxon>Eukaryota</taxon>
        <taxon>Metazoa</taxon>
        <taxon>Ecdysozoa</taxon>
        <taxon>Arthropoda</taxon>
        <taxon>Chelicerata</taxon>
        <taxon>Arachnida</taxon>
        <taxon>Araneae</taxon>
        <taxon>Araneomorphae</taxon>
        <taxon>Entelegynae</taxon>
        <taxon>Araneoidea</taxon>
        <taxon>Araneidae</taxon>
        <taxon>Araneus</taxon>
    </lineage>
</organism>
<dbReference type="AlphaFoldDB" id="A0A4Y2AWC3"/>
<dbReference type="Gene3D" id="3.30.70.330">
    <property type="match status" value="3"/>
</dbReference>
<feature type="domain" description="RRM" evidence="5">
    <location>
        <begin position="97"/>
        <end position="174"/>
    </location>
</feature>
<dbReference type="PANTHER" id="PTHR24012">
    <property type="entry name" value="RNA BINDING PROTEIN"/>
    <property type="match status" value="1"/>
</dbReference>
<dbReference type="GO" id="GO:0003723">
    <property type="term" value="F:RNA binding"/>
    <property type="evidence" value="ECO:0007669"/>
    <property type="project" value="UniProtKB-UniRule"/>
</dbReference>
<dbReference type="SMART" id="SM00361">
    <property type="entry name" value="RRM_1"/>
    <property type="match status" value="3"/>
</dbReference>
<gene>
    <name evidence="6" type="primary">pAbp</name>
    <name evidence="6" type="ORF">AVEN_118569_1</name>
</gene>
<evidence type="ECO:0000256" key="2">
    <source>
        <dbReference type="ARBA" id="ARBA00022884"/>
    </source>
</evidence>